<sequence>MLDKDKQVQKVAEGAIAVQANHDINIGMQYRDVKDLVTLLLERNFPKLREEAVAEARLYVDRFSEKLFEKISKLEIDVEKELRRPDIQAAINEGVEYSAKRTDNAELDTVSDLIANKLSSGKGSLKSIVIDQSIEMLSKLDLNLIRFFAFSYYVRRINPAREVDESYAVNVIYGSSLEDFFPLEDIEPVDLGYLQYLGAYLNGKRYGESTSVIICRSLTFDIPAGEYQKPFLQESVLLDKFPYICALLEKFGFSTVCDFDHVPLNKVCEYIGLSYLRGTWPHLIDPYGDF</sequence>
<reference evidence="1 2" key="1">
    <citation type="submission" date="2018-04" db="EMBL/GenBank/DDBJ databases">
        <authorList>
            <person name="Li G."/>
            <person name="Du W."/>
            <person name="Bai Y."/>
        </authorList>
    </citation>
    <scope>NUCLEOTIDE SEQUENCE [LARGE SCALE GENOMIC DNA]</scope>
    <source>
        <strain evidence="1 2">YYYZ-3</strain>
    </source>
</reference>
<evidence type="ECO:0000313" key="2">
    <source>
        <dbReference type="Proteomes" id="UP001318401"/>
    </source>
</evidence>
<dbReference type="InterPro" id="IPR053773">
    <property type="entry name" value="Vpar_1526-like"/>
</dbReference>
<dbReference type="RefSeq" id="WP_125746393.1">
    <property type="nucleotide sequence ID" value="NZ_CP034367.1"/>
</dbReference>
<keyword evidence="2" id="KW-1185">Reference proteome</keyword>
<protein>
    <submittedName>
        <fullName evidence="1">Uncharacterized protein</fullName>
    </submittedName>
</protein>
<gene>
    <name evidence="1" type="ORF">DDR56_03470</name>
</gene>
<dbReference type="Proteomes" id="UP001318401">
    <property type="component" value="Unassembled WGS sequence"/>
</dbReference>
<proteinExistence type="predicted"/>
<dbReference type="EMBL" id="QDKN01000001">
    <property type="protein sequence ID" value="NPT29644.1"/>
    <property type="molecule type" value="Genomic_DNA"/>
</dbReference>
<name>A0ABX2B8F9_9GAMM</name>
<accession>A0ABX2B8F9</accession>
<organism evidence="1 2">
    <name type="scientific">Vreelandella venusta</name>
    <dbReference type="NCBI Taxonomy" id="44935"/>
    <lineage>
        <taxon>Bacteria</taxon>
        <taxon>Pseudomonadati</taxon>
        <taxon>Pseudomonadota</taxon>
        <taxon>Gammaproteobacteria</taxon>
        <taxon>Oceanospirillales</taxon>
        <taxon>Halomonadaceae</taxon>
        <taxon>Vreelandella</taxon>
    </lineage>
</organism>
<comment type="caution">
    <text evidence="1">The sequence shown here is derived from an EMBL/GenBank/DDBJ whole genome shotgun (WGS) entry which is preliminary data.</text>
</comment>
<evidence type="ECO:0000313" key="1">
    <source>
        <dbReference type="EMBL" id="NPT29644.1"/>
    </source>
</evidence>
<dbReference type="NCBIfam" id="NF045477">
    <property type="entry name" value="LPO_1073_dom"/>
    <property type="match status" value="1"/>
</dbReference>